<reference evidence="2 3" key="1">
    <citation type="journal article" date="2024" name="Genome Biol. Evol.">
        <title>Chromosome-level genome assembly of the viviparous eelpout Zoarces viviparus.</title>
        <authorList>
            <person name="Fuhrmann N."/>
            <person name="Brasseur M.V."/>
            <person name="Bakowski C.E."/>
            <person name="Podsiadlowski L."/>
            <person name="Prost S."/>
            <person name="Krehenwinkel H."/>
            <person name="Mayer C."/>
        </authorList>
    </citation>
    <scope>NUCLEOTIDE SEQUENCE [LARGE SCALE GENOMIC DNA]</scope>
    <source>
        <strain evidence="2">NO-MEL_2022_Ind0_liver</strain>
    </source>
</reference>
<feature type="compositionally biased region" description="Pro residues" evidence="1">
    <location>
        <begin position="28"/>
        <end position="37"/>
    </location>
</feature>
<accession>A0AAW1FR92</accession>
<evidence type="ECO:0000313" key="3">
    <source>
        <dbReference type="Proteomes" id="UP001488805"/>
    </source>
</evidence>
<keyword evidence="3" id="KW-1185">Reference proteome</keyword>
<protein>
    <submittedName>
        <fullName evidence="2">Uncharacterized protein</fullName>
    </submittedName>
</protein>
<dbReference type="AlphaFoldDB" id="A0AAW1FR92"/>
<evidence type="ECO:0000313" key="2">
    <source>
        <dbReference type="EMBL" id="KAK9537329.1"/>
    </source>
</evidence>
<dbReference type="Proteomes" id="UP001488805">
    <property type="component" value="Unassembled WGS sequence"/>
</dbReference>
<comment type="caution">
    <text evidence="2">The sequence shown here is derived from an EMBL/GenBank/DDBJ whole genome shotgun (WGS) entry which is preliminary data.</text>
</comment>
<dbReference type="EMBL" id="JBCEZU010000034">
    <property type="protein sequence ID" value="KAK9537329.1"/>
    <property type="molecule type" value="Genomic_DNA"/>
</dbReference>
<proteinExistence type="predicted"/>
<sequence length="71" mass="7551">MLSSAVSHHPIYRCSTPLGRSPWLQALPTPPHPPTPGGLPLGFLENHLPLSERAALPRNAAAAEHTGSSWP</sequence>
<name>A0AAW1FR92_ZOAVI</name>
<gene>
    <name evidence="2" type="ORF">VZT92_004958</name>
</gene>
<organism evidence="2 3">
    <name type="scientific">Zoarces viviparus</name>
    <name type="common">Viviparous eelpout</name>
    <name type="synonym">Blennius viviparus</name>
    <dbReference type="NCBI Taxonomy" id="48416"/>
    <lineage>
        <taxon>Eukaryota</taxon>
        <taxon>Metazoa</taxon>
        <taxon>Chordata</taxon>
        <taxon>Craniata</taxon>
        <taxon>Vertebrata</taxon>
        <taxon>Euteleostomi</taxon>
        <taxon>Actinopterygii</taxon>
        <taxon>Neopterygii</taxon>
        <taxon>Teleostei</taxon>
        <taxon>Neoteleostei</taxon>
        <taxon>Acanthomorphata</taxon>
        <taxon>Eupercaria</taxon>
        <taxon>Perciformes</taxon>
        <taxon>Cottioidei</taxon>
        <taxon>Zoarcales</taxon>
        <taxon>Zoarcidae</taxon>
        <taxon>Zoarcinae</taxon>
        <taxon>Zoarces</taxon>
    </lineage>
</organism>
<feature type="region of interest" description="Disordered" evidence="1">
    <location>
        <begin position="22"/>
        <end position="44"/>
    </location>
</feature>
<evidence type="ECO:0000256" key="1">
    <source>
        <dbReference type="SAM" id="MobiDB-lite"/>
    </source>
</evidence>